<dbReference type="InterPro" id="IPR029021">
    <property type="entry name" value="Prot-tyrosine_phosphatase-like"/>
</dbReference>
<organism evidence="2 3">
    <name type="scientific">Brassica cretica</name>
    <name type="common">Mustard</name>
    <dbReference type="NCBI Taxonomy" id="69181"/>
    <lineage>
        <taxon>Eukaryota</taxon>
        <taxon>Viridiplantae</taxon>
        <taxon>Streptophyta</taxon>
        <taxon>Embryophyta</taxon>
        <taxon>Tracheophyta</taxon>
        <taxon>Spermatophyta</taxon>
        <taxon>Magnoliopsida</taxon>
        <taxon>eudicotyledons</taxon>
        <taxon>Gunneridae</taxon>
        <taxon>Pentapetalae</taxon>
        <taxon>rosids</taxon>
        <taxon>malvids</taxon>
        <taxon>Brassicales</taxon>
        <taxon>Brassicaceae</taxon>
        <taxon>Brassiceae</taxon>
        <taxon>Brassica</taxon>
    </lineage>
</organism>
<dbReference type="GO" id="GO:0019203">
    <property type="term" value="F:carbohydrate phosphatase activity"/>
    <property type="evidence" value="ECO:0007669"/>
    <property type="project" value="TreeGrafter"/>
</dbReference>
<name>A0A8S9IGT4_BRACR</name>
<comment type="caution">
    <text evidence="2">The sequence shown here is derived from an EMBL/GenBank/DDBJ whole genome shotgun (WGS) entry which is preliminary data.</text>
</comment>
<dbReference type="Gene3D" id="3.90.190.10">
    <property type="entry name" value="Protein tyrosine phosphatase superfamily"/>
    <property type="match status" value="1"/>
</dbReference>
<reference evidence="2" key="1">
    <citation type="submission" date="2019-12" db="EMBL/GenBank/DDBJ databases">
        <title>Genome sequencing and annotation of Brassica cretica.</title>
        <authorList>
            <person name="Studholme D.J."/>
            <person name="Sarris P.F."/>
        </authorList>
    </citation>
    <scope>NUCLEOTIDE SEQUENCE</scope>
    <source>
        <strain evidence="2">PFS-001/15</strain>
        <tissue evidence="2">Leaf</tissue>
    </source>
</reference>
<feature type="region of interest" description="Disordered" evidence="1">
    <location>
        <begin position="35"/>
        <end position="54"/>
    </location>
</feature>
<evidence type="ECO:0000256" key="1">
    <source>
        <dbReference type="SAM" id="MobiDB-lite"/>
    </source>
</evidence>
<accession>A0A8S9IGT4</accession>
<sequence length="303" mass="34122">MGKCAPCWSIKLPIKANDLKLRLVLQAVSDSKSTSAEVSGVSNKEEEEKSDEYSQDMTQAMGAVLTYRHELGMNYSFVRPDLIVGSCLQTPEDVDKLRKIGVKTIFCLQQDPDLDESWKGQSNVAGGLETNPLLAALKSLMTAFMSIENLSLDWSQTGNYLNRAFGLVTPHELEHKPLMLGYIYLLSLSYTFCFMELAMKFGNFNETSIEHQRKVLNQSKRRRGELHAKSGFKSLVTRSIFLMAVKKPGMVDILELAIDELLATTKVNLKHIKILVLTAKSPTAMVINHYKLRHRNNLVFSLF</sequence>
<protein>
    <submittedName>
        <fullName evidence="2">Uncharacterized protein</fullName>
    </submittedName>
</protein>
<dbReference type="GO" id="GO:0005983">
    <property type="term" value="P:starch catabolic process"/>
    <property type="evidence" value="ECO:0007669"/>
    <property type="project" value="TreeGrafter"/>
</dbReference>
<dbReference type="PANTHER" id="PTHR46642:SF3">
    <property type="entry name" value="PHOSPHOGLUCAN PHOSPHATASE DSP4, CHLOROPLASTIC"/>
    <property type="match status" value="1"/>
</dbReference>
<dbReference type="InterPro" id="IPR052832">
    <property type="entry name" value="Starch-Glucan_Phosphatase"/>
</dbReference>
<proteinExistence type="predicted"/>
<evidence type="ECO:0000313" key="2">
    <source>
        <dbReference type="EMBL" id="KAF2568442.1"/>
    </source>
</evidence>
<dbReference type="PANTHER" id="PTHR46642">
    <property type="entry name" value="DUAL SPECIFICITY PHOSPHATASE, SUBGROUP, CATALYTIC DOMAIN"/>
    <property type="match status" value="1"/>
</dbReference>
<gene>
    <name evidence="2" type="ORF">F2Q68_00026527</name>
</gene>
<dbReference type="Proteomes" id="UP000712281">
    <property type="component" value="Unassembled WGS sequence"/>
</dbReference>
<dbReference type="EMBL" id="QGKW02001911">
    <property type="protein sequence ID" value="KAF2568442.1"/>
    <property type="molecule type" value="Genomic_DNA"/>
</dbReference>
<dbReference type="AlphaFoldDB" id="A0A8S9IGT4"/>
<dbReference type="GO" id="GO:0009507">
    <property type="term" value="C:chloroplast"/>
    <property type="evidence" value="ECO:0007669"/>
    <property type="project" value="TreeGrafter"/>
</dbReference>
<dbReference type="GO" id="GO:2001070">
    <property type="term" value="F:starch binding"/>
    <property type="evidence" value="ECO:0007669"/>
    <property type="project" value="TreeGrafter"/>
</dbReference>
<evidence type="ECO:0000313" key="3">
    <source>
        <dbReference type="Proteomes" id="UP000712281"/>
    </source>
</evidence>